<evidence type="ECO:0000256" key="2">
    <source>
        <dbReference type="ARBA" id="ARBA00022517"/>
    </source>
</evidence>
<dbReference type="SUPFAM" id="SSF53098">
    <property type="entry name" value="Ribonuclease H-like"/>
    <property type="match status" value="1"/>
</dbReference>
<evidence type="ECO:0000259" key="6">
    <source>
        <dbReference type="SMART" id="SM00732"/>
    </source>
</evidence>
<reference evidence="8" key="1">
    <citation type="submission" date="2017-09" db="EMBL/GenBank/DDBJ databases">
        <authorList>
            <person name="Varghese N."/>
            <person name="Submissions S."/>
        </authorList>
    </citation>
    <scope>NUCLEOTIDE SEQUENCE [LARGE SCALE GENOMIC DNA]</scope>
    <source>
        <strain evidence="8">DSM 2913</strain>
    </source>
</reference>
<dbReference type="OrthoDB" id="9796140at2"/>
<comment type="similarity">
    <text evidence="5">Belongs to the YqgF HJR family.</text>
</comment>
<evidence type="ECO:0000256" key="1">
    <source>
        <dbReference type="ARBA" id="ARBA00022490"/>
    </source>
</evidence>
<dbReference type="InterPro" id="IPR037027">
    <property type="entry name" value="YqgF/RNaseH-like_dom_sf"/>
</dbReference>
<keyword evidence="8" id="KW-1185">Reference proteome</keyword>
<dbReference type="AlphaFoldDB" id="A0A285NZG5"/>
<keyword evidence="2 5" id="KW-0690">Ribosome biogenesis</keyword>
<dbReference type="Proteomes" id="UP000218627">
    <property type="component" value="Unassembled WGS sequence"/>
</dbReference>
<dbReference type="InterPro" id="IPR006641">
    <property type="entry name" value="YqgF/RNaseH-like_dom"/>
</dbReference>
<evidence type="ECO:0000256" key="4">
    <source>
        <dbReference type="ARBA" id="ARBA00022801"/>
    </source>
</evidence>
<dbReference type="SMART" id="SM00732">
    <property type="entry name" value="YqgFc"/>
    <property type="match status" value="1"/>
</dbReference>
<dbReference type="Gene3D" id="3.30.420.140">
    <property type="entry name" value="YqgF/RNase H-like domain"/>
    <property type="match status" value="1"/>
</dbReference>
<dbReference type="GO" id="GO:0005829">
    <property type="term" value="C:cytosol"/>
    <property type="evidence" value="ECO:0007669"/>
    <property type="project" value="TreeGrafter"/>
</dbReference>
<dbReference type="CDD" id="cd16964">
    <property type="entry name" value="YqgF"/>
    <property type="match status" value="1"/>
</dbReference>
<dbReference type="PANTHER" id="PTHR33317">
    <property type="entry name" value="POLYNUCLEOTIDYL TRANSFERASE, RIBONUCLEASE H-LIKE SUPERFAMILY PROTEIN"/>
    <property type="match status" value="1"/>
</dbReference>
<proteinExistence type="inferred from homology"/>
<dbReference type="PANTHER" id="PTHR33317:SF4">
    <property type="entry name" value="POLYNUCLEOTIDYL TRANSFERASE, RIBONUCLEASE H-LIKE SUPERFAMILY PROTEIN"/>
    <property type="match status" value="1"/>
</dbReference>
<dbReference type="GO" id="GO:0000967">
    <property type="term" value="P:rRNA 5'-end processing"/>
    <property type="evidence" value="ECO:0007669"/>
    <property type="project" value="UniProtKB-UniRule"/>
</dbReference>
<evidence type="ECO:0000313" key="8">
    <source>
        <dbReference type="Proteomes" id="UP000218627"/>
    </source>
</evidence>
<dbReference type="Pfam" id="PF03652">
    <property type="entry name" value="RuvX"/>
    <property type="match status" value="1"/>
</dbReference>
<evidence type="ECO:0000256" key="5">
    <source>
        <dbReference type="HAMAP-Rule" id="MF_00651"/>
    </source>
</evidence>
<dbReference type="GO" id="GO:0016788">
    <property type="term" value="F:hydrolase activity, acting on ester bonds"/>
    <property type="evidence" value="ECO:0007669"/>
    <property type="project" value="UniProtKB-UniRule"/>
</dbReference>
<dbReference type="EC" id="3.1.-.-" evidence="5"/>
<comment type="subcellular location">
    <subcellularLocation>
        <location evidence="5">Cytoplasm</location>
    </subcellularLocation>
</comment>
<dbReference type="InterPro" id="IPR005227">
    <property type="entry name" value="YqgF"/>
</dbReference>
<keyword evidence="3 5" id="KW-0540">Nuclease</keyword>
<dbReference type="HAMAP" id="MF_00651">
    <property type="entry name" value="Nuclease_YqgF"/>
    <property type="match status" value="1"/>
</dbReference>
<dbReference type="RefSeq" id="WP_096602147.1">
    <property type="nucleotide sequence ID" value="NZ_OBEN01000005.1"/>
</dbReference>
<dbReference type="InterPro" id="IPR012337">
    <property type="entry name" value="RNaseH-like_sf"/>
</dbReference>
<keyword evidence="4 5" id="KW-0378">Hydrolase</keyword>
<organism evidence="7 8">
    <name type="scientific">Hydrogenobacter hydrogenophilus</name>
    <dbReference type="NCBI Taxonomy" id="35835"/>
    <lineage>
        <taxon>Bacteria</taxon>
        <taxon>Pseudomonadati</taxon>
        <taxon>Aquificota</taxon>
        <taxon>Aquificia</taxon>
        <taxon>Aquificales</taxon>
        <taxon>Aquificaceae</taxon>
        <taxon>Hydrogenobacter</taxon>
    </lineage>
</organism>
<keyword evidence="1 5" id="KW-0963">Cytoplasm</keyword>
<name>A0A285NZG5_9AQUI</name>
<sequence>MKILAIDYGNKRLGLALGDTNLKIASPFKVIENRGDIWQKIRSIVEEHQVSVVLVGLPLTPRGNLGLRAKQVEEFVKNLKENLPEDIDIITWDERYTTREAYWLLENLPASKRKKLKDSVSAYVILKEYLETL</sequence>
<evidence type="ECO:0000313" key="7">
    <source>
        <dbReference type="EMBL" id="SNZ14417.1"/>
    </source>
</evidence>
<dbReference type="GO" id="GO:0004518">
    <property type="term" value="F:nuclease activity"/>
    <property type="evidence" value="ECO:0007669"/>
    <property type="project" value="UniProtKB-KW"/>
</dbReference>
<dbReference type="NCBIfam" id="TIGR00250">
    <property type="entry name" value="RNAse_H_YqgF"/>
    <property type="match status" value="1"/>
</dbReference>
<comment type="function">
    <text evidence="5">Could be a nuclease involved in processing of the 5'-end of pre-16S rRNA.</text>
</comment>
<feature type="domain" description="YqgF/RNase H-like" evidence="6">
    <location>
        <begin position="1"/>
        <end position="101"/>
    </location>
</feature>
<dbReference type="EMBL" id="OBEN01000005">
    <property type="protein sequence ID" value="SNZ14417.1"/>
    <property type="molecule type" value="Genomic_DNA"/>
</dbReference>
<gene>
    <name evidence="7" type="ORF">SAMN06265353_1084</name>
</gene>
<accession>A0A285NZG5</accession>
<protein>
    <recommendedName>
        <fullName evidence="5">Putative pre-16S rRNA nuclease</fullName>
        <ecNumber evidence="5">3.1.-.-</ecNumber>
    </recommendedName>
</protein>
<evidence type="ECO:0000256" key="3">
    <source>
        <dbReference type="ARBA" id="ARBA00022722"/>
    </source>
</evidence>